<dbReference type="Gene3D" id="3.40.50.1820">
    <property type="entry name" value="alpha/beta hydrolase"/>
    <property type="match status" value="1"/>
</dbReference>
<keyword evidence="1" id="KW-0378">Hydrolase</keyword>
<dbReference type="Proteomes" id="UP000621670">
    <property type="component" value="Unassembled WGS sequence"/>
</dbReference>
<comment type="caution">
    <text evidence="1">The sequence shown here is derived from an EMBL/GenBank/DDBJ whole genome shotgun (WGS) entry which is preliminary data.</text>
</comment>
<dbReference type="SUPFAM" id="SSF53474">
    <property type="entry name" value="alpha/beta-Hydrolases"/>
    <property type="match status" value="1"/>
</dbReference>
<dbReference type="EMBL" id="JACRUM010000011">
    <property type="protein sequence ID" value="MBC5864603.1"/>
    <property type="molecule type" value="Genomic_DNA"/>
</dbReference>
<protein>
    <submittedName>
        <fullName evidence="1">Alpha/beta hydrolase</fullName>
    </submittedName>
</protein>
<dbReference type="GO" id="GO:0016787">
    <property type="term" value="F:hydrolase activity"/>
    <property type="evidence" value="ECO:0007669"/>
    <property type="project" value="UniProtKB-KW"/>
</dbReference>
<organism evidence="1 2">
    <name type="scientific">Flavobacterium turcicum</name>
    <dbReference type="NCBI Taxonomy" id="2764718"/>
    <lineage>
        <taxon>Bacteria</taxon>
        <taxon>Pseudomonadati</taxon>
        <taxon>Bacteroidota</taxon>
        <taxon>Flavobacteriia</taxon>
        <taxon>Flavobacteriales</taxon>
        <taxon>Flavobacteriaceae</taxon>
        <taxon>Flavobacterium</taxon>
    </lineage>
</organism>
<reference evidence="1 2" key="1">
    <citation type="submission" date="2020-08" db="EMBL/GenBank/DDBJ databases">
        <title>Description of novel Flavobacterium F-400 isolate.</title>
        <authorList>
            <person name="Saticioglu I."/>
            <person name="Duman M."/>
            <person name="Altun S."/>
        </authorList>
    </citation>
    <scope>NUCLEOTIDE SEQUENCE [LARGE SCALE GENOMIC DNA]</scope>
    <source>
        <strain evidence="1 2">F-400</strain>
    </source>
</reference>
<evidence type="ECO:0000313" key="2">
    <source>
        <dbReference type="Proteomes" id="UP000621670"/>
    </source>
</evidence>
<proteinExistence type="predicted"/>
<name>A0ABR7JJD1_9FLAO</name>
<dbReference type="RefSeq" id="WP_166137032.1">
    <property type="nucleotide sequence ID" value="NZ_JAAOBY010000006.1"/>
</dbReference>
<accession>A0ABR7JJD1</accession>
<gene>
    <name evidence="1" type="ORF">H8R26_14340</name>
</gene>
<dbReference type="InterPro" id="IPR029058">
    <property type="entry name" value="AB_hydrolase_fold"/>
</dbReference>
<keyword evidence="2" id="KW-1185">Reference proteome</keyword>
<sequence>MGKLQVYFMPGLAASTSIFERISLAESDFDMHFLEWEIPLPAETLVAYAKRIADKITAENPVLVGVSFGGILVQEMAKHINAHKVIIISSVKSNAEFPLRFKLAKTTKAYKLIPMSLIVNIESLARFSFGEKINKRIQLYEKFLSVRDIGYLTWAVEQVILWDRTVIDENVVHIHGDQDDVFPIKNISKCHVVKGGTHIMILNKYKWLNEHLPAFILGTSELKAKKGQN</sequence>
<evidence type="ECO:0000313" key="1">
    <source>
        <dbReference type="EMBL" id="MBC5864603.1"/>
    </source>
</evidence>